<evidence type="ECO:0000313" key="1">
    <source>
        <dbReference type="EMBL" id="KPW47385.1"/>
    </source>
</evidence>
<protein>
    <submittedName>
        <fullName evidence="1">Type IV secretion protein Rh</fullName>
    </submittedName>
</protein>
<sequence length="94" mass="10552">MKCACRICWGDSWLLGAYGDWEDIVCLGCGRYKISKRLLVVNPGKAFDVKVMRVDLGSWRAVHQTPIVSQSNARFTTQNSYQRLQPAFELGPGS</sequence>
<dbReference type="AlphaFoldDB" id="A0A0P9JB53"/>
<dbReference type="PATRIC" id="fig|251702.3.peg.4892"/>
<organism evidence="1 2">
    <name type="scientific">Pseudomonas syringae pv. antirrhini</name>
    <dbReference type="NCBI Taxonomy" id="251702"/>
    <lineage>
        <taxon>Bacteria</taxon>
        <taxon>Pseudomonadati</taxon>
        <taxon>Pseudomonadota</taxon>
        <taxon>Gammaproteobacteria</taxon>
        <taxon>Pseudomonadales</taxon>
        <taxon>Pseudomonadaceae</taxon>
        <taxon>Pseudomonas</taxon>
    </lineage>
</organism>
<gene>
    <name evidence="1" type="ORF">ALO88_200122</name>
</gene>
<dbReference type="Proteomes" id="UP000050425">
    <property type="component" value="Unassembled WGS sequence"/>
</dbReference>
<accession>A0A0P9JB53</accession>
<name>A0A0P9JB53_9PSED</name>
<reference evidence="1 2" key="1">
    <citation type="submission" date="2015-09" db="EMBL/GenBank/DDBJ databases">
        <title>Genome announcement of multiple Pseudomonas syringae strains.</title>
        <authorList>
            <person name="Thakur S."/>
            <person name="Wang P.W."/>
            <person name="Gong Y."/>
            <person name="Weir B.S."/>
            <person name="Guttman D.S."/>
        </authorList>
    </citation>
    <scope>NUCLEOTIDE SEQUENCE [LARGE SCALE GENOMIC DNA]</scope>
    <source>
        <strain evidence="1 2">ICMP4303</strain>
    </source>
</reference>
<comment type="caution">
    <text evidence="1">The sequence shown here is derived from an EMBL/GenBank/DDBJ whole genome shotgun (WGS) entry which is preliminary data.</text>
</comment>
<evidence type="ECO:0000313" key="2">
    <source>
        <dbReference type="Proteomes" id="UP000050425"/>
    </source>
</evidence>
<dbReference type="EMBL" id="LJPT01000112">
    <property type="protein sequence ID" value="KPW47385.1"/>
    <property type="molecule type" value="Genomic_DNA"/>
</dbReference>
<proteinExistence type="predicted"/>